<organism evidence="1 2">
    <name type="scientific">Brachionus calyciflorus</name>
    <dbReference type="NCBI Taxonomy" id="104777"/>
    <lineage>
        <taxon>Eukaryota</taxon>
        <taxon>Metazoa</taxon>
        <taxon>Spiralia</taxon>
        <taxon>Gnathifera</taxon>
        <taxon>Rotifera</taxon>
        <taxon>Eurotatoria</taxon>
        <taxon>Monogononta</taxon>
        <taxon>Pseudotrocha</taxon>
        <taxon>Ploima</taxon>
        <taxon>Brachionidae</taxon>
        <taxon>Brachionus</taxon>
    </lineage>
</organism>
<gene>
    <name evidence="1" type="ORF">OXX778_LOCUS19638</name>
</gene>
<name>A0A814LX53_9BILA</name>
<proteinExistence type="predicted"/>
<keyword evidence="2" id="KW-1185">Reference proteome</keyword>
<dbReference type="Proteomes" id="UP000663879">
    <property type="component" value="Unassembled WGS sequence"/>
</dbReference>
<evidence type="ECO:0000313" key="1">
    <source>
        <dbReference type="EMBL" id="CAF1068956.1"/>
    </source>
</evidence>
<dbReference type="OrthoDB" id="10053686at2759"/>
<evidence type="ECO:0000313" key="2">
    <source>
        <dbReference type="Proteomes" id="UP000663879"/>
    </source>
</evidence>
<comment type="caution">
    <text evidence="1">The sequence shown here is derived from an EMBL/GenBank/DDBJ whole genome shotgun (WGS) entry which is preliminary data.</text>
</comment>
<reference evidence="1" key="1">
    <citation type="submission" date="2021-02" db="EMBL/GenBank/DDBJ databases">
        <authorList>
            <person name="Nowell W R."/>
        </authorList>
    </citation>
    <scope>NUCLEOTIDE SEQUENCE</scope>
    <source>
        <strain evidence="1">Ploen Becks lab</strain>
    </source>
</reference>
<dbReference type="EMBL" id="CAJNOC010006058">
    <property type="protein sequence ID" value="CAF1068956.1"/>
    <property type="molecule type" value="Genomic_DNA"/>
</dbReference>
<dbReference type="AlphaFoldDB" id="A0A814LX53"/>
<protein>
    <submittedName>
        <fullName evidence="1">Uncharacterized protein</fullName>
    </submittedName>
</protein>
<accession>A0A814LX53</accession>
<sequence>MTSQISIEKINEDCQKGYKVLYFASDNTYDVIQKDKCVEFDAVKNTVKVYYPRKSKYFEGEIIYEGTKEKCDKKCKKYIKRQSTQVSTKDSRSLFTREFEKLRTITNNKRPRTPSPMQENADNSIDDCFKSQNKECSCKSEYKKLKIDIENLRSEINAKLDNHFNSLKEMISSMPNKQAADDQYPHELWYNDINLLDYGAPNIQKYISKLMDELYSEQEMGESYVIDGASTSKKKALDLERLHKIRDAVYIKYRVPNGKKNEY</sequence>